<dbReference type="SMART" id="SM00028">
    <property type="entry name" value="TPR"/>
    <property type="match status" value="9"/>
</dbReference>
<dbReference type="GO" id="GO:0006417">
    <property type="term" value="P:regulation of translation"/>
    <property type="evidence" value="ECO:0007669"/>
    <property type="project" value="TreeGrafter"/>
</dbReference>
<name>E1ZLB9_CHLVA</name>
<dbReference type="KEGG" id="cvr:CHLNCDRAFT_25984"/>
<dbReference type="GO" id="GO:0006397">
    <property type="term" value="P:mRNA processing"/>
    <property type="evidence" value="ECO:0007669"/>
    <property type="project" value="InterPro"/>
</dbReference>
<sequence>MRIPVCLALRLLQYRARQKRLVANSSKSKHDRSRVLREVEEALKRCKELFPEDGRSYVSLGKLYVQQRRYDEALALYEEGCTATGGTNAHLWAAWAYLAAKLNNVGLARKLYDAAIVANPQHAAAWHGWGLLEKDQGNYLRARDLWLKGIQSLRANPNPYLYQSLAVLAAEMDCVEEARKWFREGTRTVKGRASHALWQAWALMEQKQGDRDLVRALLKRGLEVSPRSRYTHLSWALWEKEEGNVEEARRLFKRGSELNPRDAAILQAWARMEEEQGEAEEARRLFKRASRVDPKHLYVWQAWGCLEYRQHNYDTARELFQQGIWAAPPRDPSVSLVFQAWAMLERDAGNTQLARELLKCAVKADPRSEPSWLVWAEMEEDLGFLERAAELRSFNMHERVQVVKPTNFATTGAGGKVGGLLAPVFQQIARWFQRYEEERERQEPELPELLAVEVAADRARAAARAGDGRQR</sequence>
<organism evidence="8">
    <name type="scientific">Chlorella variabilis</name>
    <name type="common">Green alga</name>
    <dbReference type="NCBI Taxonomy" id="554065"/>
    <lineage>
        <taxon>Eukaryota</taxon>
        <taxon>Viridiplantae</taxon>
        <taxon>Chlorophyta</taxon>
        <taxon>core chlorophytes</taxon>
        <taxon>Trebouxiophyceae</taxon>
        <taxon>Chlorellales</taxon>
        <taxon>Chlorellaceae</taxon>
        <taxon>Chlorella clade</taxon>
        <taxon>Chlorella</taxon>
    </lineage>
</organism>
<evidence type="ECO:0000256" key="2">
    <source>
        <dbReference type="ARBA" id="ARBA00022664"/>
    </source>
</evidence>
<dbReference type="EMBL" id="GL433852">
    <property type="protein sequence ID" value="EFN53375.1"/>
    <property type="molecule type" value="Genomic_DNA"/>
</dbReference>
<dbReference type="InterPro" id="IPR011990">
    <property type="entry name" value="TPR-like_helical_dom_sf"/>
</dbReference>
<dbReference type="GO" id="GO:0003727">
    <property type="term" value="F:single-stranded RNA binding"/>
    <property type="evidence" value="ECO:0007669"/>
    <property type="project" value="TreeGrafter"/>
</dbReference>
<dbReference type="InterPro" id="IPR044624">
    <property type="entry name" value="Mbb1-like"/>
</dbReference>
<accession>E1ZLB9</accession>
<dbReference type="GeneID" id="17352813"/>
<keyword evidence="6" id="KW-0802">TPR repeat</keyword>
<dbReference type="Proteomes" id="UP000008141">
    <property type="component" value="Unassembled WGS sequence"/>
</dbReference>
<dbReference type="OrthoDB" id="541719at2759"/>
<evidence type="ECO:0000256" key="4">
    <source>
        <dbReference type="ARBA" id="ARBA00023187"/>
    </source>
</evidence>
<dbReference type="PROSITE" id="PS50005">
    <property type="entry name" value="TPR"/>
    <property type="match status" value="1"/>
</dbReference>
<keyword evidence="3" id="KW-0677">Repeat</keyword>
<keyword evidence="2" id="KW-0507">mRNA processing</keyword>
<dbReference type="STRING" id="554065.E1ZLB9"/>
<dbReference type="RefSeq" id="XP_005845477.1">
    <property type="nucleotide sequence ID" value="XM_005845415.1"/>
</dbReference>
<dbReference type="PANTHER" id="PTHR44917:SF1">
    <property type="entry name" value="PROTEIN HIGH CHLOROPHYLL FLUORESCENT 107"/>
    <property type="match status" value="1"/>
</dbReference>
<evidence type="ECO:0000256" key="3">
    <source>
        <dbReference type="ARBA" id="ARBA00022737"/>
    </source>
</evidence>
<evidence type="ECO:0000256" key="6">
    <source>
        <dbReference type="PROSITE-ProRule" id="PRU00339"/>
    </source>
</evidence>
<dbReference type="InterPro" id="IPR059164">
    <property type="entry name" value="HAT_PRP39_C"/>
</dbReference>
<dbReference type="InParanoid" id="E1ZLB9"/>
<keyword evidence="8" id="KW-1185">Reference proteome</keyword>
<keyword evidence="4" id="KW-0508">mRNA splicing</keyword>
<dbReference type="GO" id="GO:0003729">
    <property type="term" value="F:mRNA binding"/>
    <property type="evidence" value="ECO:0007669"/>
    <property type="project" value="InterPro"/>
</dbReference>
<dbReference type="eggNOG" id="KOG1124">
    <property type="taxonomic scope" value="Eukaryota"/>
</dbReference>
<dbReference type="Pfam" id="PF13432">
    <property type="entry name" value="TPR_16"/>
    <property type="match status" value="2"/>
</dbReference>
<dbReference type="OMA" id="DDASWIM"/>
<dbReference type="PANTHER" id="PTHR44917">
    <property type="entry name" value="PROTEIN HIGH CHLOROPHYLL FLUORESCENT 107"/>
    <property type="match status" value="1"/>
</dbReference>
<dbReference type="AlphaFoldDB" id="E1ZLB9"/>
<dbReference type="SUPFAM" id="SSF48452">
    <property type="entry name" value="TPR-like"/>
    <property type="match status" value="2"/>
</dbReference>
<keyword evidence="5" id="KW-0539">Nucleus</keyword>
<reference evidence="7 8" key="1">
    <citation type="journal article" date="2010" name="Plant Cell">
        <title>The Chlorella variabilis NC64A genome reveals adaptation to photosymbiosis, coevolution with viruses, and cryptic sex.</title>
        <authorList>
            <person name="Blanc G."/>
            <person name="Duncan G."/>
            <person name="Agarkova I."/>
            <person name="Borodovsky M."/>
            <person name="Gurnon J."/>
            <person name="Kuo A."/>
            <person name="Lindquist E."/>
            <person name="Lucas S."/>
            <person name="Pangilinan J."/>
            <person name="Polle J."/>
            <person name="Salamov A."/>
            <person name="Terry A."/>
            <person name="Yamada T."/>
            <person name="Dunigan D.D."/>
            <person name="Grigoriev I.V."/>
            <person name="Claverie J.M."/>
            <person name="Van Etten J.L."/>
        </authorList>
    </citation>
    <scope>NUCLEOTIDE SEQUENCE [LARGE SCALE GENOMIC DNA]</scope>
    <source>
        <strain evidence="7 8">NC64A</strain>
    </source>
</reference>
<proteinExistence type="predicted"/>
<dbReference type="Pfam" id="PF23241">
    <property type="entry name" value="HAT_PRP39_C"/>
    <property type="match status" value="1"/>
</dbReference>
<evidence type="ECO:0000256" key="1">
    <source>
        <dbReference type="ARBA" id="ARBA00004123"/>
    </source>
</evidence>
<dbReference type="Gene3D" id="1.25.40.10">
    <property type="entry name" value="Tetratricopeptide repeat domain"/>
    <property type="match status" value="2"/>
</dbReference>
<comment type="subcellular location">
    <subcellularLocation>
        <location evidence="1">Nucleus</location>
    </subcellularLocation>
</comment>
<feature type="repeat" description="TPR" evidence="6">
    <location>
        <begin position="263"/>
        <end position="296"/>
    </location>
</feature>
<evidence type="ECO:0000313" key="7">
    <source>
        <dbReference type="EMBL" id="EFN53375.1"/>
    </source>
</evidence>
<gene>
    <name evidence="7" type="ORF">CHLNCDRAFT_25984</name>
</gene>
<dbReference type="InterPro" id="IPR003107">
    <property type="entry name" value="HAT"/>
</dbReference>
<evidence type="ECO:0000313" key="8">
    <source>
        <dbReference type="Proteomes" id="UP000008141"/>
    </source>
</evidence>
<dbReference type="SMART" id="SM00386">
    <property type="entry name" value="HAT"/>
    <property type="match status" value="9"/>
</dbReference>
<dbReference type="InterPro" id="IPR019734">
    <property type="entry name" value="TPR_rpt"/>
</dbReference>
<protein>
    <submittedName>
        <fullName evidence="7">Uncharacterized protein</fullName>
    </submittedName>
</protein>
<evidence type="ECO:0000256" key="5">
    <source>
        <dbReference type="ARBA" id="ARBA00023242"/>
    </source>
</evidence>